<evidence type="ECO:0000313" key="2">
    <source>
        <dbReference type="EMBL" id="SDT60700.1"/>
    </source>
</evidence>
<organism evidence="2 3">
    <name type="scientific">Mucilaginibacter mallensis</name>
    <dbReference type="NCBI Taxonomy" id="652787"/>
    <lineage>
        <taxon>Bacteria</taxon>
        <taxon>Pseudomonadati</taxon>
        <taxon>Bacteroidota</taxon>
        <taxon>Sphingobacteriia</taxon>
        <taxon>Sphingobacteriales</taxon>
        <taxon>Sphingobacteriaceae</taxon>
        <taxon>Mucilaginibacter</taxon>
    </lineage>
</organism>
<dbReference type="EMBL" id="LT629740">
    <property type="protein sequence ID" value="SDT60700.1"/>
    <property type="molecule type" value="Genomic_DNA"/>
</dbReference>
<proteinExistence type="predicted"/>
<evidence type="ECO:0000313" key="3">
    <source>
        <dbReference type="Proteomes" id="UP000199679"/>
    </source>
</evidence>
<dbReference type="SUPFAM" id="SSF48452">
    <property type="entry name" value="TPR-like"/>
    <property type="match status" value="1"/>
</dbReference>
<dbReference type="OrthoDB" id="9766256at2"/>
<dbReference type="InterPro" id="IPR041662">
    <property type="entry name" value="SusD-like_2"/>
</dbReference>
<dbReference type="Gene3D" id="1.25.40.390">
    <property type="match status" value="1"/>
</dbReference>
<keyword evidence="3" id="KW-1185">Reference proteome</keyword>
<reference evidence="2 3" key="1">
    <citation type="submission" date="2016-10" db="EMBL/GenBank/DDBJ databases">
        <authorList>
            <person name="de Groot N.N."/>
        </authorList>
    </citation>
    <scope>NUCLEOTIDE SEQUENCE [LARGE SCALE GENOMIC DNA]</scope>
    <source>
        <strain evidence="2 3">MP1X4</strain>
    </source>
</reference>
<dbReference type="AlphaFoldDB" id="A0A1H2BQR8"/>
<name>A0A1H2BQR8_MUCMA</name>
<accession>A0A1H2BQR8</accession>
<sequence length="538" mass="59002">MKKTIILLFITSVFASGCKKYLDVNNNPNQPTVVTPNVVLSAALTGSANAMGTDFLNVNRYMGYWSRSGNYVSDPINEQYQFNNSMTDNDWATEYTTLNRYHYIETAGTINGLPFYVGVAKVMEALHFSRLVDIYGNVPYSQAFNPTKYQTPKYDDAATIYGELITKLDSAVTVFQAATAYYKIAPKTQITTDDQYDLIFGRGAGVAPATRMTEWIQFANTLKLSLLLHENAIITTAYRTAEIAKITANGAGYLPAGLSAAVNPGYSNTSNKQNPFYAIFETPTAVNVQQGYFRANTYAINFGINTGDERQNFFYGAPYASTGFPEGNYDGDPKSNSNSSTSQISGDGNQAAFGVTITGATGTLKSSLQDQLILSDFESLFIQAEAAQRGWITGDAGTFYKEAVEQNFVYLNAQLFEGSPIAEADYYLQGTHNANPGLIGSVNDDTYSYFPGSSNPLGVILTQKWAALNSINWVEAWTGYRRSGYPVKSILDISHATTHVQNAIPTRYLYPQSELNTNAANVPVITAPAQYGKIFWDK</sequence>
<dbReference type="InterPro" id="IPR011990">
    <property type="entry name" value="TPR-like_helical_dom_sf"/>
</dbReference>
<dbReference type="STRING" id="652787.SAMN05216490_4291"/>
<evidence type="ECO:0000256" key="1">
    <source>
        <dbReference type="SAM" id="MobiDB-lite"/>
    </source>
</evidence>
<feature type="compositionally biased region" description="Low complexity" evidence="1">
    <location>
        <begin position="335"/>
        <end position="345"/>
    </location>
</feature>
<dbReference type="PROSITE" id="PS51257">
    <property type="entry name" value="PROKAR_LIPOPROTEIN"/>
    <property type="match status" value="1"/>
</dbReference>
<dbReference type="Proteomes" id="UP000199679">
    <property type="component" value="Chromosome I"/>
</dbReference>
<gene>
    <name evidence="2" type="ORF">SAMN05216490_4291</name>
</gene>
<feature type="region of interest" description="Disordered" evidence="1">
    <location>
        <begin position="325"/>
        <end position="346"/>
    </location>
</feature>
<dbReference type="Pfam" id="PF12771">
    <property type="entry name" value="SusD-like_2"/>
    <property type="match status" value="1"/>
</dbReference>
<dbReference type="RefSeq" id="WP_091377887.1">
    <property type="nucleotide sequence ID" value="NZ_LT629740.1"/>
</dbReference>
<protein>
    <submittedName>
        <fullName evidence="2">Starch-binding associating with outer membrane</fullName>
    </submittedName>
</protein>